<dbReference type="AlphaFoldDB" id="A0A2S5TJR6"/>
<dbReference type="RefSeq" id="WP_104229418.1">
    <property type="nucleotide sequence ID" value="NZ_PSNW01000002.1"/>
</dbReference>
<gene>
    <name evidence="2" type="ORF">C3942_05830</name>
</gene>
<proteinExistence type="predicted"/>
<feature type="signal peptide" evidence="1">
    <location>
        <begin position="1"/>
        <end position="23"/>
    </location>
</feature>
<evidence type="ECO:0000313" key="3">
    <source>
        <dbReference type="Proteomes" id="UP000238220"/>
    </source>
</evidence>
<dbReference type="EMBL" id="PSNW01000002">
    <property type="protein sequence ID" value="PPE75192.1"/>
    <property type="molecule type" value="Genomic_DNA"/>
</dbReference>
<evidence type="ECO:0000313" key="2">
    <source>
        <dbReference type="EMBL" id="PPE75192.1"/>
    </source>
</evidence>
<comment type="caution">
    <text evidence="2">The sequence shown here is derived from an EMBL/GenBank/DDBJ whole genome shotgun (WGS) entry which is preliminary data.</text>
</comment>
<evidence type="ECO:0000256" key="1">
    <source>
        <dbReference type="SAM" id="SignalP"/>
    </source>
</evidence>
<feature type="chain" id="PRO_5015617400" evidence="1">
    <location>
        <begin position="24"/>
        <end position="1035"/>
    </location>
</feature>
<dbReference type="SUPFAM" id="SSF51004">
    <property type="entry name" value="C-terminal (heme d1) domain of cytochrome cd1-nitrite reductase"/>
    <property type="match status" value="1"/>
</dbReference>
<name>A0A2S5TJR6_9GAMM</name>
<reference evidence="2 3" key="1">
    <citation type="submission" date="2018-02" db="EMBL/GenBank/DDBJ databases">
        <title>Genome sequencing of Solimonas sp. HR-BB.</title>
        <authorList>
            <person name="Lee Y."/>
            <person name="Jeon C.O."/>
        </authorList>
    </citation>
    <scope>NUCLEOTIDE SEQUENCE [LARGE SCALE GENOMIC DNA]</scope>
    <source>
        <strain evidence="2 3">HR-BB</strain>
    </source>
</reference>
<dbReference type="InterPro" id="IPR011048">
    <property type="entry name" value="Haem_d1_sf"/>
</dbReference>
<dbReference type="Proteomes" id="UP000238220">
    <property type="component" value="Unassembled WGS sequence"/>
</dbReference>
<accession>A0A2S5TJR6</accession>
<keyword evidence="1" id="KW-0732">Signal</keyword>
<sequence length="1035" mass="109820">MNARILKTVVTIALACVPWVSSAEDIDLFTGATPPSGANLPNVLFVVDNTANWTQPFTNEMSALAQTFAGMPENKFRVGIMFATETGGFDNNVGGGYVRAAVRTMDNANKLKYQTLINALDVGYDKGNAGFSGVQMAEVYRYFSGGAPYAGNQKAKTDYTGNACYECQKQMTAAQKSANAAVYALSGNALNSKNATAYNSPVPTANCAPRNYIIYISNGPNQEAAAQDAIANNMLTQAGGATSMIPLSPNGSQENPADEWARFMKQSPLGVTTFTIDVDPVTNGQGPGWTALLKSMANVSGGKYTAVSSGAGSSAIVDAINDILSQIQSVNTVFASVSLPVSVNTQGSYLNQVYVGMFRPDGNALPRWTGNLKQYKLQLDGDQLRLVDATGSRAVNTSTGFITECARSYWTPSTIDAYWTFKPLGNCIAPAGQPVDYYKNSNSPDGNVVEKGGQAYVLRQASPTARQLKTCSSAFSSCQTTLTNFDTANSALTSSDLSATVASPRDALINWARGNDVQDENTNANYTEARPSVHGDVVHSRPVAVNFGTDALPKISVFYGGNDGILRSINGNRSGSIGSVPAGGEMWGFLPPESYRLIRRNYENTEQISYPGITGAPKAYGPDGPVSSYADGSNRWIYATMRRGGRVLYSFNVGSSNQADVTLKWKRGCPNLTNDSGCDTSDTSWSRIGQTWAAPVVAKVAGYGNGSSPVLFLSGGYDTCEDADPRACSSSRKGNIVYVLNADTGSVLTTFNTAAGVIADVAVVPDAVTGLATYAYVADLEGNIYRINMGTQAPSAWTIIKIASLGCSTAASSCTAGRKFMFTPDVVRSGDEFILLLGSGDREKPLLQYSSAASVENYFFMLRDKPTDANWLANEPSSCNGTICLGSLISIPSGSTTAPTPAQLASKKGWYLGLRATEQVVTASLTIFGTVSFSTHQPQQPSANACTSALGTTRLYSLSYKDGSPGQGQTERSAVLPPVGLPPSPVAGIVKLDDGRLEAFCIGCDKDSPLEAKRPPLPSLSLPREPRRRLFWYIE</sequence>
<protein>
    <submittedName>
        <fullName evidence="2">Pilus assembly protein PilY</fullName>
    </submittedName>
</protein>
<organism evidence="2 3">
    <name type="scientific">Solimonas fluminis</name>
    <dbReference type="NCBI Taxonomy" id="2086571"/>
    <lineage>
        <taxon>Bacteria</taxon>
        <taxon>Pseudomonadati</taxon>
        <taxon>Pseudomonadota</taxon>
        <taxon>Gammaproteobacteria</taxon>
        <taxon>Nevskiales</taxon>
        <taxon>Nevskiaceae</taxon>
        <taxon>Solimonas</taxon>
    </lineage>
</organism>
<keyword evidence="3" id="KW-1185">Reference proteome</keyword>
<dbReference type="OrthoDB" id="7156875at2"/>